<reference evidence="1" key="1">
    <citation type="journal article" date="2015" name="Nature">
        <title>Complex archaea that bridge the gap between prokaryotes and eukaryotes.</title>
        <authorList>
            <person name="Spang A."/>
            <person name="Saw J.H."/>
            <person name="Jorgensen S.L."/>
            <person name="Zaremba-Niedzwiedzka K."/>
            <person name="Martijn J."/>
            <person name="Lind A.E."/>
            <person name="van Eijk R."/>
            <person name="Schleper C."/>
            <person name="Guy L."/>
            <person name="Ettema T.J."/>
        </authorList>
    </citation>
    <scope>NUCLEOTIDE SEQUENCE</scope>
</reference>
<organism evidence="1">
    <name type="scientific">marine sediment metagenome</name>
    <dbReference type="NCBI Taxonomy" id="412755"/>
    <lineage>
        <taxon>unclassified sequences</taxon>
        <taxon>metagenomes</taxon>
        <taxon>ecological metagenomes</taxon>
    </lineage>
</organism>
<comment type="caution">
    <text evidence="1">The sequence shown here is derived from an EMBL/GenBank/DDBJ whole genome shotgun (WGS) entry which is preliminary data.</text>
</comment>
<name>A0A0F8WLV2_9ZZZZ</name>
<proteinExistence type="predicted"/>
<sequence length="23" mass="2687">MSEDRLQEIKYRGTQVIYGDPGM</sequence>
<feature type="non-terminal residue" evidence="1">
    <location>
        <position position="23"/>
    </location>
</feature>
<dbReference type="EMBL" id="LAZR01064355">
    <property type="protein sequence ID" value="KKK57683.1"/>
    <property type="molecule type" value="Genomic_DNA"/>
</dbReference>
<dbReference type="AlphaFoldDB" id="A0A0F8WLV2"/>
<protein>
    <submittedName>
        <fullName evidence="1">Uncharacterized protein</fullName>
    </submittedName>
</protein>
<accession>A0A0F8WLV2</accession>
<evidence type="ECO:0000313" key="1">
    <source>
        <dbReference type="EMBL" id="KKK57683.1"/>
    </source>
</evidence>
<gene>
    <name evidence="1" type="ORF">LCGC14_3052000</name>
</gene>